<evidence type="ECO:0000256" key="1">
    <source>
        <dbReference type="ARBA" id="ARBA00005598"/>
    </source>
</evidence>
<dbReference type="EMBL" id="JBJKFK010005291">
    <property type="protein sequence ID" value="KAL3308410.1"/>
    <property type="molecule type" value="Genomic_DNA"/>
</dbReference>
<gene>
    <name evidence="2" type="ORF">Ciccas_013059</name>
</gene>
<comment type="caution">
    <text evidence="2">The sequence shown here is derived from an EMBL/GenBank/DDBJ whole genome shotgun (WGS) entry which is preliminary data.</text>
</comment>
<reference evidence="2 3" key="1">
    <citation type="submission" date="2024-11" db="EMBL/GenBank/DDBJ databases">
        <title>Adaptive evolution of stress response genes in parasites aligns with host niche diversity.</title>
        <authorList>
            <person name="Hahn C."/>
            <person name="Resl P."/>
        </authorList>
    </citation>
    <scope>NUCLEOTIDE SEQUENCE [LARGE SCALE GENOMIC DNA]</scope>
    <source>
        <strain evidence="2">EGGRZ-B1_66</strain>
        <tissue evidence="2">Body</tissue>
    </source>
</reference>
<proteinExistence type="inferred from homology"/>
<dbReference type="Gene3D" id="3.40.50.1820">
    <property type="entry name" value="alpha/beta hydrolase"/>
    <property type="match status" value="1"/>
</dbReference>
<protein>
    <submittedName>
        <fullName evidence="2">Uncharacterized protein</fullName>
    </submittedName>
</protein>
<name>A0ABD2PMN1_9PLAT</name>
<dbReference type="InterPro" id="IPR004142">
    <property type="entry name" value="NDRG"/>
</dbReference>
<dbReference type="InterPro" id="IPR029058">
    <property type="entry name" value="AB_hydrolase_fold"/>
</dbReference>
<evidence type="ECO:0000313" key="3">
    <source>
        <dbReference type="Proteomes" id="UP001626550"/>
    </source>
</evidence>
<keyword evidence="3" id="KW-1185">Reference proteome</keyword>
<dbReference type="AlphaFoldDB" id="A0ABD2PMN1"/>
<sequence length="215" mass="23696">MSHDDLVLGAVLIHCTGASAGFMESIKDKLASYKLNTQGMNPKTESYLLCHRFGTVSYCLRKWCQLLIPSSKRYPSAPHLAFRCPILLMTGSLACHLQTVTVLYNGLKSQLLEKAELVVLDDIANPIRERPEKVSETLLYFLQGLGLGSGLITRRMSNVRAAQAMYARKLSMEESDKPLGAENLTFSPDRKYSCAADTMQADIDQFLAASNGASK</sequence>
<dbReference type="Proteomes" id="UP001626550">
    <property type="component" value="Unassembled WGS sequence"/>
</dbReference>
<comment type="similarity">
    <text evidence="1">Belongs to the NDRG family.</text>
</comment>
<accession>A0ABD2PMN1</accession>
<evidence type="ECO:0000313" key="2">
    <source>
        <dbReference type="EMBL" id="KAL3308410.1"/>
    </source>
</evidence>
<dbReference type="PANTHER" id="PTHR11034">
    <property type="entry name" value="N-MYC DOWNSTREAM REGULATED"/>
    <property type="match status" value="1"/>
</dbReference>
<organism evidence="2 3">
    <name type="scientific">Cichlidogyrus casuarinus</name>
    <dbReference type="NCBI Taxonomy" id="1844966"/>
    <lineage>
        <taxon>Eukaryota</taxon>
        <taxon>Metazoa</taxon>
        <taxon>Spiralia</taxon>
        <taxon>Lophotrochozoa</taxon>
        <taxon>Platyhelminthes</taxon>
        <taxon>Monogenea</taxon>
        <taxon>Monopisthocotylea</taxon>
        <taxon>Dactylogyridea</taxon>
        <taxon>Ancyrocephalidae</taxon>
        <taxon>Cichlidogyrus</taxon>
    </lineage>
</organism>
<dbReference type="Pfam" id="PF03096">
    <property type="entry name" value="Ndr"/>
    <property type="match status" value="2"/>
</dbReference>